<dbReference type="EMBL" id="BEGY01000018">
    <property type="protein sequence ID" value="GAX76582.1"/>
    <property type="molecule type" value="Genomic_DNA"/>
</dbReference>
<evidence type="ECO:0000313" key="2">
    <source>
        <dbReference type="EMBL" id="GAX76582.1"/>
    </source>
</evidence>
<reference evidence="2 3" key="1">
    <citation type="submission" date="2017-08" db="EMBL/GenBank/DDBJ databases">
        <title>Acidophilic green algal genome provides insights into adaptation to an acidic environment.</title>
        <authorList>
            <person name="Hirooka S."/>
            <person name="Hirose Y."/>
            <person name="Kanesaki Y."/>
            <person name="Higuchi S."/>
            <person name="Fujiwara T."/>
            <person name="Onuma R."/>
            <person name="Era A."/>
            <person name="Ohbayashi R."/>
            <person name="Uzuka A."/>
            <person name="Nozaki H."/>
            <person name="Yoshikawa H."/>
            <person name="Miyagishima S.Y."/>
        </authorList>
    </citation>
    <scope>NUCLEOTIDE SEQUENCE [LARGE SCALE GENOMIC DNA]</scope>
    <source>
        <strain evidence="2 3">NIES-2499</strain>
    </source>
</reference>
<protein>
    <submittedName>
        <fullName evidence="2">Uncharacterized protein</fullName>
    </submittedName>
</protein>
<proteinExistence type="predicted"/>
<dbReference type="Gene3D" id="3.30.710.10">
    <property type="entry name" value="Potassium Channel Kv1.1, Chain A"/>
    <property type="match status" value="1"/>
</dbReference>
<name>A0A250X120_9CHLO</name>
<dbReference type="AlphaFoldDB" id="A0A250X120"/>
<feature type="region of interest" description="Disordered" evidence="1">
    <location>
        <begin position="197"/>
        <end position="239"/>
    </location>
</feature>
<accession>A0A250X120</accession>
<gene>
    <name evidence="2" type="ORF">CEUSTIGMA_g4028.t1</name>
</gene>
<dbReference type="SUPFAM" id="SSF54695">
    <property type="entry name" value="POZ domain"/>
    <property type="match status" value="1"/>
</dbReference>
<organism evidence="2 3">
    <name type="scientific">Chlamydomonas eustigma</name>
    <dbReference type="NCBI Taxonomy" id="1157962"/>
    <lineage>
        <taxon>Eukaryota</taxon>
        <taxon>Viridiplantae</taxon>
        <taxon>Chlorophyta</taxon>
        <taxon>core chlorophytes</taxon>
        <taxon>Chlorophyceae</taxon>
        <taxon>CS clade</taxon>
        <taxon>Chlamydomonadales</taxon>
        <taxon>Chlamydomonadaceae</taxon>
        <taxon>Chlamydomonas</taxon>
    </lineage>
</organism>
<feature type="compositionally biased region" description="Gly residues" evidence="1">
    <location>
        <begin position="212"/>
        <end position="225"/>
    </location>
</feature>
<dbReference type="OrthoDB" id="525735at2759"/>
<feature type="region of interest" description="Disordered" evidence="1">
    <location>
        <begin position="273"/>
        <end position="295"/>
    </location>
</feature>
<dbReference type="Proteomes" id="UP000232323">
    <property type="component" value="Unassembled WGS sequence"/>
</dbReference>
<evidence type="ECO:0000256" key="1">
    <source>
        <dbReference type="SAM" id="MobiDB-lite"/>
    </source>
</evidence>
<keyword evidence="3" id="KW-1185">Reference proteome</keyword>
<dbReference type="InterPro" id="IPR011333">
    <property type="entry name" value="SKP1/BTB/POZ_sf"/>
</dbReference>
<evidence type="ECO:0000313" key="3">
    <source>
        <dbReference type="Proteomes" id="UP000232323"/>
    </source>
</evidence>
<sequence>MRTSGSVSSFTQDRSADRLPIDILEGQPPGDLLLVCSDGVVIRAHSQILMLASTVLRNALNTTLKVEGSSSTWRLVLLQLYPIHPRPELSYSLVKSMIKVVKMYDMGLLQASMLSYLFKRFPAELSSDPGSETYVMSWLVLADELQLDELRDICMRFLRGLAFNGRLEDTLLQRVVPAAECSEGGSMRRVGSLKRLSRSSLNGEQPPTSGGASNGGAGAQNGGGTSMLSDPSTWHQDDRPELHDSLRHLSRSTLEELLASLAMACSMRYWHHERQRPEDASKAMAIKQEKDRSPL</sequence>
<comment type="caution">
    <text evidence="2">The sequence shown here is derived from an EMBL/GenBank/DDBJ whole genome shotgun (WGS) entry which is preliminary data.</text>
</comment>
<feature type="compositionally biased region" description="Polar residues" evidence="1">
    <location>
        <begin position="198"/>
        <end position="207"/>
    </location>
</feature>